<dbReference type="EC" id="7.4.2.8" evidence="15"/>
<dbReference type="PANTHER" id="PTHR30612">
    <property type="entry name" value="SECA INNER MEMBRANE COMPONENT OF SEC PROTEIN SECRETION SYSTEM"/>
    <property type="match status" value="1"/>
</dbReference>
<keyword evidence="6" id="KW-0997">Cell inner membrane</keyword>
<dbReference type="InterPro" id="IPR011130">
    <property type="entry name" value="SecA_preprotein_X-link_dom"/>
</dbReference>
<evidence type="ECO:0000256" key="3">
    <source>
        <dbReference type="ARBA" id="ARBA00022448"/>
    </source>
</evidence>
<dbReference type="Pfam" id="PF07516">
    <property type="entry name" value="SecA_SW"/>
    <property type="match status" value="1"/>
</dbReference>
<evidence type="ECO:0000313" key="18">
    <source>
        <dbReference type="EMBL" id="BBL70402.1"/>
    </source>
</evidence>
<dbReference type="GO" id="GO:0046872">
    <property type="term" value="F:metal ion binding"/>
    <property type="evidence" value="ECO:0007669"/>
    <property type="project" value="UniProtKB-KW"/>
</dbReference>
<organism evidence="18 19">
    <name type="scientific">Methylogaea oryzae</name>
    <dbReference type="NCBI Taxonomy" id="1295382"/>
    <lineage>
        <taxon>Bacteria</taxon>
        <taxon>Pseudomonadati</taxon>
        <taxon>Pseudomonadota</taxon>
        <taxon>Gammaproteobacteria</taxon>
        <taxon>Methylococcales</taxon>
        <taxon>Methylococcaceae</taxon>
        <taxon>Methylogaea</taxon>
    </lineage>
</organism>
<dbReference type="InterPro" id="IPR011116">
    <property type="entry name" value="SecA_Wing/Scaffold"/>
</dbReference>
<comment type="subcellular location">
    <subcellularLocation>
        <location evidence="15">Cell membrane</location>
        <topology evidence="15">Peripheral membrane protein</topology>
        <orientation evidence="15">Cytoplasmic side</orientation>
    </subcellularLocation>
    <subcellularLocation>
        <location evidence="15">Cytoplasm</location>
    </subcellularLocation>
    <text evidence="15">Distribution is 50-50.</text>
</comment>
<dbReference type="CDD" id="cd18803">
    <property type="entry name" value="SF2_C_secA"/>
    <property type="match status" value="1"/>
</dbReference>
<dbReference type="Pfam" id="PF02810">
    <property type="entry name" value="SEC-C"/>
    <property type="match status" value="1"/>
</dbReference>
<keyword evidence="4 15" id="KW-1003">Cell membrane</keyword>
<dbReference type="EMBL" id="AP019782">
    <property type="protein sequence ID" value="BBL70402.1"/>
    <property type="molecule type" value="Genomic_DNA"/>
</dbReference>
<evidence type="ECO:0000256" key="6">
    <source>
        <dbReference type="ARBA" id="ARBA00022519"/>
    </source>
</evidence>
<keyword evidence="7" id="KW-0479">Metal-binding</keyword>
<keyword evidence="11 15" id="KW-0653">Protein transport</keyword>
<dbReference type="GO" id="GO:0005886">
    <property type="term" value="C:plasma membrane"/>
    <property type="evidence" value="ECO:0007669"/>
    <property type="project" value="UniProtKB-SubCell"/>
</dbReference>
<dbReference type="NCBIfam" id="TIGR00963">
    <property type="entry name" value="secA"/>
    <property type="match status" value="1"/>
</dbReference>
<dbReference type="Pfam" id="PF01043">
    <property type="entry name" value="SecA_PP_bind"/>
    <property type="match status" value="1"/>
</dbReference>
<feature type="binding site" evidence="15">
    <location>
        <begin position="105"/>
        <end position="109"/>
    </location>
    <ligand>
        <name>ATP</name>
        <dbReference type="ChEBI" id="CHEBI:30616"/>
    </ligand>
</feature>
<dbReference type="InterPro" id="IPR011115">
    <property type="entry name" value="SecA_DEAD"/>
</dbReference>
<sequence>MLGRLVKKIVGSRNDRLLKKKRKLVKKINALEPQFKALSDQQLAGKTQEFRDRLEKGETLDQLLPEAFAAVREAAWRALNMRHFDVQLIGGMVLHDGKISEMKTGEGKTLVATLAAYLNALPGKGVHVVTVNDYLARRDSNWMGKVYGFLGMTTGCIIGGLSQEERRASYAADITYGTNNEFGFDYLRDNMAFSLKEKVQRGQFFAIVDEVDSILIDEARTPLIISGPTEGRTDLYQQINELIPFLSKQEKEGMPGDYSVDEKSRQAFLTEAGHEAMERMMVQHGLIQEGESLYEIKNIRLMHYINACLRANVLFQRDVDYIVRDGQVIIVDEFTGRAMPGRRWSDGLHQAMEAKEKVQIQNENQTLASITFQNYFRMYRKLSGMTGTADTEAAEFSQIYGLEVVIIPPNKPMKRKDMGDLVYLTVPEKYNAIVEDIKYCINRQQPVLVGTASIENSEYLSALLRKEGIAHEVLNAKQHEREAHIIAQAGKPGAVTIATNMAGRGTDIVLGGSLEEELAALGEVDAATEEQVKRAWQQRHDQVVAAGGLHVVGSERHESRRIDNQLRGRSGRQGDPGSTRFYLSLEDNLMRIFASDKVASLMQKLGMGEGEAIEHPWVTRAIENAQRKVEARNFDIRKSLLEFDDVANDQRRVIYQQRDELMELDDISEVMEAVRHDVVSAIIDRYMPPQTLEEQWNLKGLEEALERELALPLPVEELIHQHPDWHEQTIREHIAEHLEQAYKAKEAALGEPVMRHFEKSAMLQVLDNTWKEHLAAMDYLRQGIHLRGYAQRDPKQEYKREAFLMFSTMLEDIKQETVGILCKAQVHTEADVEAMDEQLHQPPEAQMHFEHAEAVSALEPQPAQQEQPPMEANVIPISDARPFVRDTQKVGRNDPCPCGSGKKYKACHGSLN</sequence>
<keyword evidence="13 15" id="KW-0811">Translocation</keyword>
<dbReference type="FunFam" id="3.90.1440.10:FF:000001">
    <property type="entry name" value="Preprotein translocase subunit SecA"/>
    <property type="match status" value="1"/>
</dbReference>
<dbReference type="HAMAP" id="MF_01382">
    <property type="entry name" value="SecA"/>
    <property type="match status" value="1"/>
</dbReference>
<dbReference type="AlphaFoldDB" id="A0A8D4VMV0"/>
<dbReference type="GO" id="GO:0008564">
    <property type="term" value="F:protein-exporting ATPase activity"/>
    <property type="evidence" value="ECO:0007669"/>
    <property type="project" value="UniProtKB-EC"/>
</dbReference>
<dbReference type="InterPro" id="IPR020937">
    <property type="entry name" value="SecA_CS"/>
</dbReference>
<dbReference type="RefSeq" id="WP_221048405.1">
    <property type="nucleotide sequence ID" value="NZ_AP019782.1"/>
</dbReference>
<dbReference type="GO" id="GO:0031522">
    <property type="term" value="C:cell envelope Sec protein transport complex"/>
    <property type="evidence" value="ECO:0007669"/>
    <property type="project" value="UniProtKB-ARBA"/>
</dbReference>
<evidence type="ECO:0000256" key="15">
    <source>
        <dbReference type="HAMAP-Rule" id="MF_01382"/>
    </source>
</evidence>
<dbReference type="GO" id="GO:0005829">
    <property type="term" value="C:cytosol"/>
    <property type="evidence" value="ECO:0007669"/>
    <property type="project" value="TreeGrafter"/>
</dbReference>
<feature type="binding site" evidence="15">
    <location>
        <position position="507"/>
    </location>
    <ligand>
        <name>ATP</name>
        <dbReference type="ChEBI" id="CHEBI:30616"/>
    </ligand>
</feature>
<dbReference type="InterPro" id="IPR000185">
    <property type="entry name" value="SecA"/>
</dbReference>
<dbReference type="GO" id="GO:0006605">
    <property type="term" value="P:protein targeting"/>
    <property type="evidence" value="ECO:0007669"/>
    <property type="project" value="UniProtKB-UniRule"/>
</dbReference>
<keyword evidence="8 15" id="KW-0547">Nucleotide-binding</keyword>
<evidence type="ECO:0000256" key="4">
    <source>
        <dbReference type="ARBA" id="ARBA00022475"/>
    </source>
</evidence>
<dbReference type="GO" id="GO:0065002">
    <property type="term" value="P:intracellular protein transmembrane transport"/>
    <property type="evidence" value="ECO:0007669"/>
    <property type="project" value="UniProtKB-UniRule"/>
</dbReference>
<dbReference type="GO" id="GO:0043952">
    <property type="term" value="P:protein transport by the Sec complex"/>
    <property type="evidence" value="ECO:0007669"/>
    <property type="project" value="TreeGrafter"/>
</dbReference>
<evidence type="ECO:0000256" key="8">
    <source>
        <dbReference type="ARBA" id="ARBA00022741"/>
    </source>
</evidence>
<name>A0A8D4VMV0_9GAMM</name>
<evidence type="ECO:0000256" key="2">
    <source>
        <dbReference type="ARBA" id="ARBA00007650"/>
    </source>
</evidence>
<dbReference type="InterPro" id="IPR004027">
    <property type="entry name" value="SEC_C_motif"/>
</dbReference>
<accession>A0A8D4VMV0</accession>
<reference evidence="18" key="1">
    <citation type="submission" date="2019-06" db="EMBL/GenBank/DDBJ databases">
        <title>Complete genome sequence of Methylogaea oryzae strain JCM16910.</title>
        <authorList>
            <person name="Asakawa S."/>
        </authorList>
    </citation>
    <scope>NUCLEOTIDE SEQUENCE</scope>
    <source>
        <strain evidence="18">E10</strain>
    </source>
</reference>
<dbReference type="GO" id="GO:0017038">
    <property type="term" value="P:protein import"/>
    <property type="evidence" value="ECO:0007669"/>
    <property type="project" value="InterPro"/>
</dbReference>
<dbReference type="CDD" id="cd17928">
    <property type="entry name" value="DEXDc_SecA"/>
    <property type="match status" value="1"/>
</dbReference>
<feature type="domain" description="SecA preprotein cross-linking" evidence="17">
    <location>
        <begin position="228"/>
        <end position="353"/>
    </location>
</feature>
<evidence type="ECO:0000256" key="10">
    <source>
        <dbReference type="ARBA" id="ARBA00022840"/>
    </source>
</evidence>
<dbReference type="KEGG" id="moz:MoryE10_10080"/>
<keyword evidence="5 15" id="KW-0963">Cytoplasm</keyword>
<dbReference type="GO" id="GO:0005524">
    <property type="term" value="F:ATP binding"/>
    <property type="evidence" value="ECO:0007669"/>
    <property type="project" value="UniProtKB-UniRule"/>
</dbReference>
<evidence type="ECO:0000256" key="12">
    <source>
        <dbReference type="ARBA" id="ARBA00022967"/>
    </source>
</evidence>
<keyword evidence="19" id="KW-1185">Reference proteome</keyword>
<keyword evidence="3 15" id="KW-0813">Transport</keyword>
<dbReference type="FunFam" id="3.40.50.300:FF:000334">
    <property type="entry name" value="Protein translocase subunit SecA"/>
    <property type="match status" value="1"/>
</dbReference>
<keyword evidence="12 15" id="KW-1278">Translocase</keyword>
<evidence type="ECO:0000256" key="13">
    <source>
        <dbReference type="ARBA" id="ARBA00023010"/>
    </source>
</evidence>
<dbReference type="Proteomes" id="UP000824988">
    <property type="component" value="Chromosome"/>
</dbReference>
<evidence type="ECO:0000313" key="19">
    <source>
        <dbReference type="Proteomes" id="UP000824988"/>
    </source>
</evidence>
<gene>
    <name evidence="15 18" type="primary">secA</name>
    <name evidence="18" type="ORF">MoryE10_10080</name>
</gene>
<evidence type="ECO:0000256" key="11">
    <source>
        <dbReference type="ARBA" id="ARBA00022927"/>
    </source>
</evidence>
<keyword evidence="9" id="KW-0862">Zinc</keyword>
<feature type="domain" description="SecA DEAD-like N-terminal" evidence="16">
    <location>
        <begin position="6"/>
        <end position="397"/>
    </location>
</feature>
<dbReference type="Pfam" id="PF07517">
    <property type="entry name" value="SecA_DEAD"/>
    <property type="match status" value="1"/>
</dbReference>
<dbReference type="FunFam" id="1.10.3060.10:FF:000003">
    <property type="entry name" value="Protein translocase subunit SecA"/>
    <property type="match status" value="1"/>
</dbReference>
<proteinExistence type="inferred from homology"/>
<protein>
    <recommendedName>
        <fullName evidence="15">Protein translocase subunit SecA</fullName>
        <ecNumber evidence="15">7.4.2.8</ecNumber>
    </recommendedName>
</protein>
<dbReference type="SMART" id="SM00957">
    <property type="entry name" value="SecA_DEAD"/>
    <property type="match status" value="1"/>
</dbReference>
<evidence type="ECO:0000256" key="7">
    <source>
        <dbReference type="ARBA" id="ARBA00022723"/>
    </source>
</evidence>
<feature type="binding site" evidence="15">
    <location>
        <position position="87"/>
    </location>
    <ligand>
        <name>ATP</name>
        <dbReference type="ChEBI" id="CHEBI:30616"/>
    </ligand>
</feature>
<evidence type="ECO:0000259" key="16">
    <source>
        <dbReference type="SMART" id="SM00957"/>
    </source>
</evidence>
<dbReference type="SMART" id="SM00958">
    <property type="entry name" value="SecA_PP_bind"/>
    <property type="match status" value="1"/>
</dbReference>
<dbReference type="Pfam" id="PF21090">
    <property type="entry name" value="P-loop_SecA"/>
    <property type="match status" value="1"/>
</dbReference>
<comment type="cofactor">
    <cofactor evidence="1">
        <name>Zn(2+)</name>
        <dbReference type="ChEBI" id="CHEBI:29105"/>
    </cofactor>
</comment>
<comment type="similarity">
    <text evidence="2 15">Belongs to the SecA family.</text>
</comment>
<dbReference type="PANTHER" id="PTHR30612:SF0">
    <property type="entry name" value="CHLOROPLAST PROTEIN-TRANSPORTING ATPASE"/>
    <property type="match status" value="1"/>
</dbReference>
<keyword evidence="10 15" id="KW-0067">ATP-binding</keyword>
<dbReference type="PROSITE" id="PS01312">
    <property type="entry name" value="SECA"/>
    <property type="match status" value="1"/>
</dbReference>
<evidence type="ECO:0000256" key="1">
    <source>
        <dbReference type="ARBA" id="ARBA00001947"/>
    </source>
</evidence>
<evidence type="ECO:0000256" key="14">
    <source>
        <dbReference type="ARBA" id="ARBA00023136"/>
    </source>
</evidence>
<evidence type="ECO:0000256" key="9">
    <source>
        <dbReference type="ARBA" id="ARBA00022833"/>
    </source>
</evidence>
<evidence type="ECO:0000256" key="5">
    <source>
        <dbReference type="ARBA" id="ARBA00022490"/>
    </source>
</evidence>
<dbReference type="NCBIfam" id="NF009538">
    <property type="entry name" value="PRK12904.1"/>
    <property type="match status" value="1"/>
</dbReference>
<comment type="catalytic activity">
    <reaction evidence="15">
        <text>ATP + H2O + cellular proteinSide 1 = ADP + phosphate + cellular proteinSide 2.</text>
        <dbReference type="EC" id="7.4.2.8"/>
    </reaction>
</comment>
<comment type="function">
    <text evidence="15">Part of the Sec protein translocase complex. Interacts with the SecYEG preprotein conducting channel. Has a central role in coupling the hydrolysis of ATP to the transfer of proteins into and across the cell membrane, serving both as a receptor for the preprotein-SecB complex and as an ATP-driven molecular motor driving the stepwise translocation of polypeptide chains across the membrane.</text>
</comment>
<dbReference type="FunFam" id="3.40.50.300:FF:000113">
    <property type="entry name" value="Preprotein translocase subunit SecA"/>
    <property type="match status" value="1"/>
</dbReference>
<evidence type="ECO:0000259" key="17">
    <source>
        <dbReference type="SMART" id="SM00958"/>
    </source>
</evidence>
<dbReference type="InterPro" id="IPR044722">
    <property type="entry name" value="SecA_SF2_C"/>
</dbReference>
<keyword evidence="14 15" id="KW-0472">Membrane</keyword>
<comment type="subunit">
    <text evidence="15">Monomer and homodimer. Part of the essential Sec protein translocation apparatus which comprises SecA, SecYEG and auxiliary proteins SecDF-YajC and YidC.</text>
</comment>